<dbReference type="PROSITE" id="PS00211">
    <property type="entry name" value="ABC_TRANSPORTER_1"/>
    <property type="match status" value="1"/>
</dbReference>
<proteinExistence type="inferred from homology"/>
<dbReference type="InterPro" id="IPR003439">
    <property type="entry name" value="ABC_transporter-like_ATP-bd"/>
</dbReference>
<dbReference type="GO" id="GO:0015658">
    <property type="term" value="F:branched-chain amino acid transmembrane transporter activity"/>
    <property type="evidence" value="ECO:0007669"/>
    <property type="project" value="TreeGrafter"/>
</dbReference>
<dbReference type="Gene3D" id="3.40.50.300">
    <property type="entry name" value="P-loop containing nucleotide triphosphate hydrolases"/>
    <property type="match status" value="1"/>
</dbReference>
<dbReference type="AlphaFoldDB" id="A0A6G4HT24"/>
<dbReference type="SMART" id="SM00382">
    <property type="entry name" value="AAA"/>
    <property type="match status" value="1"/>
</dbReference>
<evidence type="ECO:0000256" key="4">
    <source>
        <dbReference type="ARBA" id="ARBA00022840"/>
    </source>
</evidence>
<evidence type="ECO:0000256" key="1">
    <source>
        <dbReference type="ARBA" id="ARBA00005417"/>
    </source>
</evidence>
<protein>
    <submittedName>
        <fullName evidence="6">ABC transporter ATP-binding protein</fullName>
    </submittedName>
</protein>
<dbReference type="PANTHER" id="PTHR43820:SF4">
    <property type="entry name" value="HIGH-AFFINITY BRANCHED-CHAIN AMINO ACID TRANSPORT ATP-BINDING PROTEIN LIVF"/>
    <property type="match status" value="1"/>
</dbReference>
<dbReference type="Pfam" id="PF00005">
    <property type="entry name" value="ABC_tran"/>
    <property type="match status" value="1"/>
</dbReference>
<accession>A0A6G4HT24</accession>
<dbReference type="PROSITE" id="PS50893">
    <property type="entry name" value="ABC_TRANSPORTER_2"/>
    <property type="match status" value="1"/>
</dbReference>
<dbReference type="GO" id="GO:0015807">
    <property type="term" value="P:L-amino acid transport"/>
    <property type="evidence" value="ECO:0007669"/>
    <property type="project" value="TreeGrafter"/>
</dbReference>
<dbReference type="CDD" id="cd03224">
    <property type="entry name" value="ABC_TM1139_LivF_branched"/>
    <property type="match status" value="1"/>
</dbReference>
<dbReference type="RefSeq" id="WP_061312088.1">
    <property type="nucleotide sequence ID" value="NZ_JACBCU010000001.1"/>
</dbReference>
<reference evidence="6" key="1">
    <citation type="submission" date="2019-04" db="EMBL/GenBank/DDBJ databases">
        <title>Genome sequencing of Clostridium botulinum Groups I-IV and Clostridium butyricum.</title>
        <authorList>
            <person name="Brunt J."/>
            <person name="Van Vliet A.H.M."/>
            <person name="Stringer S.C."/>
            <person name="Carter A.T."/>
            <person name="Peck M.W."/>
        </authorList>
    </citation>
    <scope>NUCLEOTIDE SEQUENCE</scope>
    <source>
        <strain evidence="6">751/1</strain>
    </source>
</reference>
<dbReference type="SUPFAM" id="SSF52540">
    <property type="entry name" value="P-loop containing nucleoside triphosphate hydrolases"/>
    <property type="match status" value="1"/>
</dbReference>
<dbReference type="InterPro" id="IPR052156">
    <property type="entry name" value="BCAA_Transport_ATP-bd_LivF"/>
</dbReference>
<dbReference type="InterPro" id="IPR003593">
    <property type="entry name" value="AAA+_ATPase"/>
</dbReference>
<keyword evidence="5" id="KW-0029">Amino-acid transport</keyword>
<evidence type="ECO:0000313" key="6">
    <source>
        <dbReference type="EMBL" id="NFV16123.1"/>
    </source>
</evidence>
<sequence>MLIVKDINVNYGVIPALKQISINVNEGEIVTIIGNNGSGKSTLLKALTAQLKYTGHISFYGESLKGMSTHKIAQRGICLVPEGRGIFPLITVEENLLLAFCNKINKGTKDQKLQEVYRRFPRLKERRIQLAGSLSGGEQQMLAIGRAILSSAKLILLDEPSMGLAPIMVEEVFQTIKSINKEGTSILLIEQNASMALEVCNRGYALENGKIVLEGSTEELIKSNFIKKIYLGR</sequence>
<gene>
    <name evidence="6" type="ORF">FDG29_08125</name>
</gene>
<evidence type="ECO:0000256" key="3">
    <source>
        <dbReference type="ARBA" id="ARBA00022741"/>
    </source>
</evidence>
<dbReference type="InterPro" id="IPR017871">
    <property type="entry name" value="ABC_transporter-like_CS"/>
</dbReference>
<evidence type="ECO:0000256" key="2">
    <source>
        <dbReference type="ARBA" id="ARBA00022448"/>
    </source>
</evidence>
<comment type="caution">
    <text evidence="6">The sequence shown here is derived from an EMBL/GenBank/DDBJ whole genome shotgun (WGS) entry which is preliminary data.</text>
</comment>
<dbReference type="GO" id="GO:0016887">
    <property type="term" value="F:ATP hydrolysis activity"/>
    <property type="evidence" value="ECO:0007669"/>
    <property type="project" value="InterPro"/>
</dbReference>
<evidence type="ECO:0000256" key="5">
    <source>
        <dbReference type="ARBA" id="ARBA00022970"/>
    </source>
</evidence>
<dbReference type="EMBL" id="SXEU01000002">
    <property type="protein sequence ID" value="NFV16123.1"/>
    <property type="molecule type" value="Genomic_DNA"/>
</dbReference>
<dbReference type="InterPro" id="IPR027417">
    <property type="entry name" value="P-loop_NTPase"/>
</dbReference>
<comment type="similarity">
    <text evidence="1">Belongs to the ABC transporter superfamily.</text>
</comment>
<keyword evidence="3" id="KW-0547">Nucleotide-binding</keyword>
<keyword evidence="4 6" id="KW-0067">ATP-binding</keyword>
<keyword evidence="2" id="KW-0813">Transport</keyword>
<dbReference type="PANTHER" id="PTHR43820">
    <property type="entry name" value="HIGH-AFFINITY BRANCHED-CHAIN AMINO ACID TRANSPORT ATP-BINDING PROTEIN LIVF"/>
    <property type="match status" value="1"/>
</dbReference>
<organism evidence="6">
    <name type="scientific">Clostridium botulinum</name>
    <dbReference type="NCBI Taxonomy" id="1491"/>
    <lineage>
        <taxon>Bacteria</taxon>
        <taxon>Bacillati</taxon>
        <taxon>Bacillota</taxon>
        <taxon>Clostridia</taxon>
        <taxon>Eubacteriales</taxon>
        <taxon>Clostridiaceae</taxon>
        <taxon>Clostridium</taxon>
    </lineage>
</organism>
<dbReference type="GO" id="GO:0005524">
    <property type="term" value="F:ATP binding"/>
    <property type="evidence" value="ECO:0007669"/>
    <property type="project" value="UniProtKB-KW"/>
</dbReference>
<name>A0A6G4HT24_CLOBO</name>